<feature type="transmembrane region" description="Helical" evidence="1">
    <location>
        <begin position="77"/>
        <end position="100"/>
    </location>
</feature>
<keyword evidence="1" id="KW-0472">Membrane</keyword>
<gene>
    <name evidence="2" type="ORF">Atai01_62500</name>
</gene>
<reference evidence="2" key="1">
    <citation type="submission" date="2023-03" db="EMBL/GenBank/DDBJ databases">
        <title>Amycolatopsis taiwanensis NBRC 103393.</title>
        <authorList>
            <person name="Ichikawa N."/>
            <person name="Sato H."/>
            <person name="Tonouchi N."/>
        </authorList>
    </citation>
    <scope>NUCLEOTIDE SEQUENCE</scope>
    <source>
        <strain evidence="2">NBRC 103393</strain>
    </source>
</reference>
<evidence type="ECO:0000313" key="2">
    <source>
        <dbReference type="EMBL" id="GLY69631.1"/>
    </source>
</evidence>
<keyword evidence="1" id="KW-1133">Transmembrane helix</keyword>
<proteinExistence type="predicted"/>
<sequence>MLVPGLVFAVFTVAAGVIGAGGPRITASAADVAAYYTDHHTLAIGWGTIVFASAIPLAIWAAVVYRRLRQLGITAPGSAIGLAGGLLAAASLAVSGLAIWTAAQTSVASQPEVAAALNALAFATGGAGFVVPLGLMVAGVCVPSLFVRLLPKALAWFGLIVAVLSALATLTLLFEPLGPLLPIGRFGGGVIWLLAASALLPHSRRHRETAAARPESEHLTV</sequence>
<dbReference type="AlphaFoldDB" id="A0A9W6R5Z6"/>
<evidence type="ECO:0000256" key="1">
    <source>
        <dbReference type="SAM" id="Phobius"/>
    </source>
</evidence>
<name>A0A9W6R5Z6_9PSEU</name>
<feature type="transmembrane region" description="Helical" evidence="1">
    <location>
        <begin position="43"/>
        <end position="65"/>
    </location>
</feature>
<feature type="transmembrane region" description="Helical" evidence="1">
    <location>
        <begin position="120"/>
        <end position="146"/>
    </location>
</feature>
<keyword evidence="1" id="KW-0812">Transmembrane</keyword>
<dbReference type="RefSeq" id="WP_245617459.1">
    <property type="nucleotide sequence ID" value="NZ_BSTI01000017.1"/>
</dbReference>
<feature type="transmembrane region" description="Helical" evidence="1">
    <location>
        <begin position="153"/>
        <end position="174"/>
    </location>
</feature>
<feature type="transmembrane region" description="Helical" evidence="1">
    <location>
        <begin position="180"/>
        <end position="200"/>
    </location>
</feature>
<keyword evidence="3" id="KW-1185">Reference proteome</keyword>
<evidence type="ECO:0000313" key="3">
    <source>
        <dbReference type="Proteomes" id="UP001165136"/>
    </source>
</evidence>
<organism evidence="2 3">
    <name type="scientific">Amycolatopsis taiwanensis</name>
    <dbReference type="NCBI Taxonomy" id="342230"/>
    <lineage>
        <taxon>Bacteria</taxon>
        <taxon>Bacillati</taxon>
        <taxon>Actinomycetota</taxon>
        <taxon>Actinomycetes</taxon>
        <taxon>Pseudonocardiales</taxon>
        <taxon>Pseudonocardiaceae</taxon>
        <taxon>Amycolatopsis</taxon>
    </lineage>
</organism>
<dbReference type="Proteomes" id="UP001165136">
    <property type="component" value="Unassembled WGS sequence"/>
</dbReference>
<dbReference type="EMBL" id="BSTI01000017">
    <property type="protein sequence ID" value="GLY69631.1"/>
    <property type="molecule type" value="Genomic_DNA"/>
</dbReference>
<accession>A0A9W6R5Z6</accession>
<comment type="caution">
    <text evidence="2">The sequence shown here is derived from an EMBL/GenBank/DDBJ whole genome shotgun (WGS) entry which is preliminary data.</text>
</comment>
<evidence type="ECO:0008006" key="4">
    <source>
        <dbReference type="Google" id="ProtNLM"/>
    </source>
</evidence>
<protein>
    <recommendedName>
        <fullName evidence="4">DUF4386 domain-containing protein</fullName>
    </recommendedName>
</protein>